<sequence>MVDPSLAVLDKDLAERVVLLADLDVRLVCIYGAIDAYHILQGLQDESSEDAECFYCYQRWGNTGSSGSKKIEGPFSEQKMREVFAEAFEARTGASWGSIKPGDRVAHGRFWWQQVAAVEEKAYWQYYVHDGVDGKSRGWYPYEDDASAEVEDVFAQHMSNNQESRTKIRTVSSGFFSYRIDLEAMTQENTKTGKVRAIRRFTATEAPPKGGKSTKGVRPAAGKRAPKAPVDRKKVTKKILKTAKSSKPGARKAKLTREAKPKSRKVAKKAVKVAKGKQAKEQVFLGKFTRTSTGLKKADLKRNKYGKVVSKKMSEAGRKSFGRVACWIAACQKARDELGIKGFVAIRKGTELYKKAKELQPHVKPHALPKAKR</sequence>
<evidence type="ECO:0000259" key="3">
    <source>
        <dbReference type="PROSITE" id="PS51977"/>
    </source>
</evidence>
<dbReference type="GO" id="GO:0008270">
    <property type="term" value="F:zinc ion binding"/>
    <property type="evidence" value="ECO:0007669"/>
    <property type="project" value="InterPro"/>
</dbReference>
<comment type="caution">
    <text evidence="4">The sequence shown here is derived from an EMBL/GenBank/DDBJ whole genome shotgun (WGS) entry which is preliminary data.</text>
</comment>
<dbReference type="InterPro" id="IPR004170">
    <property type="entry name" value="WWE_dom"/>
</dbReference>
<feature type="domain" description="WGR" evidence="3">
    <location>
        <begin position="16"/>
        <end position="110"/>
    </location>
</feature>
<feature type="domain" description="WWE" evidence="2">
    <location>
        <begin position="110"/>
        <end position="200"/>
    </location>
</feature>
<dbReference type="Gene3D" id="3.30.720.50">
    <property type="match status" value="1"/>
</dbReference>
<dbReference type="InterPro" id="IPR043928">
    <property type="entry name" value="DNVP"/>
</dbReference>
<dbReference type="Pfam" id="PF19060">
    <property type="entry name" value="DVNP"/>
    <property type="match status" value="1"/>
</dbReference>
<evidence type="ECO:0000313" key="4">
    <source>
        <dbReference type="EMBL" id="CAE7246825.1"/>
    </source>
</evidence>
<dbReference type="PROSITE" id="PS51977">
    <property type="entry name" value="WGR"/>
    <property type="match status" value="1"/>
</dbReference>
<dbReference type="SUPFAM" id="SSF117839">
    <property type="entry name" value="WWE domain"/>
    <property type="match status" value="1"/>
</dbReference>
<protein>
    <submittedName>
        <fullName evidence="4">Ogfod2 protein</fullName>
    </submittedName>
</protein>
<dbReference type="AlphaFoldDB" id="A0A812LTI9"/>
<dbReference type="InterPro" id="IPR037197">
    <property type="entry name" value="WWE_dom_sf"/>
</dbReference>
<keyword evidence="5" id="KW-1185">Reference proteome</keyword>
<reference evidence="4" key="1">
    <citation type="submission" date="2021-02" db="EMBL/GenBank/DDBJ databases">
        <authorList>
            <person name="Dougan E. K."/>
            <person name="Rhodes N."/>
            <person name="Thang M."/>
            <person name="Chan C."/>
        </authorList>
    </citation>
    <scope>NUCLEOTIDE SEQUENCE</scope>
</reference>
<gene>
    <name evidence="4" type="primary">ogfod2</name>
    <name evidence="4" type="ORF">SNAT2548_LOCUS11769</name>
</gene>
<dbReference type="Proteomes" id="UP000604046">
    <property type="component" value="Unassembled WGS sequence"/>
</dbReference>
<dbReference type="PROSITE" id="PS50918">
    <property type="entry name" value="WWE"/>
    <property type="match status" value="1"/>
</dbReference>
<dbReference type="SMART" id="SM00678">
    <property type="entry name" value="WWE"/>
    <property type="match status" value="1"/>
</dbReference>
<dbReference type="EMBL" id="CAJNDS010001094">
    <property type="protein sequence ID" value="CAE7246825.1"/>
    <property type="molecule type" value="Genomic_DNA"/>
</dbReference>
<dbReference type="InterPro" id="IPR018123">
    <property type="entry name" value="WWE-dom_subgr"/>
</dbReference>
<evidence type="ECO:0000259" key="2">
    <source>
        <dbReference type="PROSITE" id="PS50918"/>
    </source>
</evidence>
<dbReference type="Pfam" id="PF02825">
    <property type="entry name" value="WWE"/>
    <property type="match status" value="1"/>
</dbReference>
<organism evidence="4 5">
    <name type="scientific">Symbiodinium natans</name>
    <dbReference type="NCBI Taxonomy" id="878477"/>
    <lineage>
        <taxon>Eukaryota</taxon>
        <taxon>Sar</taxon>
        <taxon>Alveolata</taxon>
        <taxon>Dinophyceae</taxon>
        <taxon>Suessiales</taxon>
        <taxon>Symbiodiniaceae</taxon>
        <taxon>Symbiodinium</taxon>
    </lineage>
</organism>
<evidence type="ECO:0000256" key="1">
    <source>
        <dbReference type="SAM" id="MobiDB-lite"/>
    </source>
</evidence>
<dbReference type="InterPro" id="IPR008893">
    <property type="entry name" value="WGR_domain"/>
</dbReference>
<evidence type="ECO:0000313" key="5">
    <source>
        <dbReference type="Proteomes" id="UP000604046"/>
    </source>
</evidence>
<dbReference type="SUPFAM" id="SSF142921">
    <property type="entry name" value="WGR domain-like"/>
    <property type="match status" value="1"/>
</dbReference>
<dbReference type="OrthoDB" id="442920at2759"/>
<dbReference type="InterPro" id="IPR036930">
    <property type="entry name" value="WGR_dom_sf"/>
</dbReference>
<name>A0A812LTI9_9DINO</name>
<accession>A0A812LTI9</accession>
<dbReference type="GO" id="GO:0003677">
    <property type="term" value="F:DNA binding"/>
    <property type="evidence" value="ECO:0007669"/>
    <property type="project" value="InterPro"/>
</dbReference>
<dbReference type="GO" id="GO:0051276">
    <property type="term" value="P:chromosome organization"/>
    <property type="evidence" value="ECO:0007669"/>
    <property type="project" value="InterPro"/>
</dbReference>
<feature type="region of interest" description="Disordered" evidence="1">
    <location>
        <begin position="205"/>
        <end position="265"/>
    </location>
</feature>
<proteinExistence type="predicted"/>